<evidence type="ECO:0000313" key="5">
    <source>
        <dbReference type="Proteomes" id="UP000318453"/>
    </source>
</evidence>
<dbReference type="GO" id="GO:0050660">
    <property type="term" value="F:flavin adenine dinucleotide binding"/>
    <property type="evidence" value="ECO:0007669"/>
    <property type="project" value="UniProtKB-UniRule"/>
</dbReference>
<dbReference type="InterPro" id="IPR030934">
    <property type="entry name" value="Intein_C"/>
</dbReference>
<dbReference type="InterPro" id="IPR003669">
    <property type="entry name" value="Thymidylate_synthase_ThyX"/>
</dbReference>
<accession>A0A5B8NJU5</accession>
<dbReference type="SMART" id="SM00305">
    <property type="entry name" value="HintC"/>
    <property type="match status" value="1"/>
</dbReference>
<dbReference type="Pfam" id="PF02511">
    <property type="entry name" value="Thy1"/>
    <property type="match status" value="2"/>
</dbReference>
<feature type="domain" description="Hint" evidence="3">
    <location>
        <begin position="95"/>
        <end position="230"/>
    </location>
</feature>
<dbReference type="EMBL" id="CP042326">
    <property type="protein sequence ID" value="QDZ38620.1"/>
    <property type="molecule type" value="Genomic_DNA"/>
</dbReference>
<keyword evidence="4" id="KW-0808">Transferase</keyword>
<dbReference type="InterPro" id="IPR003586">
    <property type="entry name" value="Hint_dom_C"/>
</dbReference>
<dbReference type="Gene3D" id="3.30.1360.170">
    <property type="match status" value="2"/>
</dbReference>
<name>A0A5B8NJU5_9CHRO</name>
<dbReference type="NCBIfam" id="TIGR02170">
    <property type="entry name" value="thyX"/>
    <property type="match status" value="1"/>
</dbReference>
<dbReference type="GO" id="GO:0016539">
    <property type="term" value="P:intein-mediated protein splicing"/>
    <property type="evidence" value="ECO:0007669"/>
    <property type="project" value="InterPro"/>
</dbReference>
<dbReference type="PROSITE" id="PS50817">
    <property type="entry name" value="INTEIN_N_TER"/>
    <property type="match status" value="1"/>
</dbReference>
<dbReference type="Pfam" id="PF14890">
    <property type="entry name" value="Intein_splicing"/>
    <property type="match status" value="1"/>
</dbReference>
<dbReference type="SUPFAM" id="SSF69796">
    <property type="entry name" value="Thymidylate synthase-complementing protein Thy1"/>
    <property type="match status" value="2"/>
</dbReference>
<dbReference type="InterPro" id="IPR006141">
    <property type="entry name" value="Intein_N"/>
</dbReference>
<proteinExistence type="predicted"/>
<dbReference type="OrthoDB" id="527496at2"/>
<sequence>MDKFRVEVIKATPNPQQVMWLAMHQDYAEDLVWEKRDRAPDEAKAGENVIKYLLAGERGHYGPLEHPQITFNVGFFPHSMMQQIRTHRVGVSFDVQCLAGDTEVTFVQASGSLRKIKISELYDLWANGEKAVRERKICGRNNEKPGAYRRDCKKRLQKMPLRVLNEETGEFETSHIKDVICSGTQPVYRLTLEDGKTLDCTTNHKLLTTEGWQRMGEAVGLVSDGEVTKNQKDCWILCNGIAVLDKKISDNKQSRIKAHPVKVAKVEYLGLQTTYDLEVAEPWHNFVANGMVVHNSFRYTGKRILDVVDGKRNVEEVFYLRPVGDYTNRQGKRYSYTEEQRNADLEWCLEACKRYQQRINEGLAEEHARGIIPFDARQHFVMSCNARSLMHLLDLRWKKDAQLEAQKFCELLFQHFQEWTPQLAAWYEETRAKKARLSP</sequence>
<dbReference type="AlphaFoldDB" id="A0A5B8NJU5"/>
<dbReference type="GO" id="GO:0006231">
    <property type="term" value="P:dTMP biosynthetic process"/>
    <property type="evidence" value="ECO:0007669"/>
    <property type="project" value="UniProtKB-UniRule"/>
</dbReference>
<keyword evidence="4" id="KW-0489">Methyltransferase</keyword>
<dbReference type="EC" id="2.1.1.148" evidence="1"/>
<dbReference type="GO" id="GO:0050797">
    <property type="term" value="F:thymidylate synthase (FAD) activity"/>
    <property type="evidence" value="ECO:0007669"/>
    <property type="project" value="UniProtKB-UniRule"/>
</dbReference>
<dbReference type="InterPro" id="IPR003587">
    <property type="entry name" value="Hint_dom_N"/>
</dbReference>
<dbReference type="Gene3D" id="2.170.16.10">
    <property type="entry name" value="Hedgehog/Intein (Hint) domain"/>
    <property type="match status" value="1"/>
</dbReference>
<dbReference type="PROSITE" id="PS50818">
    <property type="entry name" value="INTEIN_C_TER"/>
    <property type="match status" value="1"/>
</dbReference>
<dbReference type="InterPro" id="IPR036844">
    <property type="entry name" value="Hint_dom_sf"/>
</dbReference>
<dbReference type="SMART" id="SM00306">
    <property type="entry name" value="HintN"/>
    <property type="match status" value="1"/>
</dbReference>
<protein>
    <recommendedName>
        <fullName evidence="1">FAD-dependent thymidylate synthase</fullName>
        <ecNumber evidence="1">2.1.1.148</ecNumber>
    </recommendedName>
</protein>
<dbReference type="GO" id="GO:0032259">
    <property type="term" value="P:methylation"/>
    <property type="evidence" value="ECO:0007669"/>
    <property type="project" value="UniProtKB-KW"/>
</dbReference>
<dbReference type="Proteomes" id="UP000318453">
    <property type="component" value="Chromosome"/>
</dbReference>
<dbReference type="InterPro" id="IPR036098">
    <property type="entry name" value="Thymidylate_synthase_ThyX_sf"/>
</dbReference>
<organism evidence="4 5">
    <name type="scientific">Euhalothece natronophila Z-M001</name>
    <dbReference type="NCBI Taxonomy" id="522448"/>
    <lineage>
        <taxon>Bacteria</taxon>
        <taxon>Bacillati</taxon>
        <taxon>Cyanobacteriota</taxon>
        <taxon>Cyanophyceae</taxon>
        <taxon>Oscillatoriophycideae</taxon>
        <taxon>Chroococcales</taxon>
        <taxon>Halothecacae</taxon>
        <taxon>Halothece cluster</taxon>
        <taxon>Euhalothece</taxon>
    </lineage>
</organism>
<feature type="domain" description="Hint" evidence="2">
    <location>
        <begin position="255"/>
        <end position="301"/>
    </location>
</feature>
<dbReference type="PANTHER" id="PTHR34934:SF1">
    <property type="entry name" value="FLAVIN-DEPENDENT THYMIDYLATE SYNTHASE"/>
    <property type="match status" value="1"/>
</dbReference>
<evidence type="ECO:0000313" key="4">
    <source>
        <dbReference type="EMBL" id="QDZ38620.1"/>
    </source>
</evidence>
<dbReference type="CDD" id="cd20175">
    <property type="entry name" value="ThyX"/>
    <property type="match status" value="1"/>
</dbReference>
<dbReference type="PROSITE" id="PS51331">
    <property type="entry name" value="THYX"/>
    <property type="match status" value="1"/>
</dbReference>
<dbReference type="GO" id="GO:0004799">
    <property type="term" value="F:thymidylate synthase activity"/>
    <property type="evidence" value="ECO:0007669"/>
    <property type="project" value="TreeGrafter"/>
</dbReference>
<dbReference type="NCBIfam" id="TIGR01445">
    <property type="entry name" value="intein_Nterm"/>
    <property type="match status" value="1"/>
</dbReference>
<dbReference type="SUPFAM" id="SSF51294">
    <property type="entry name" value="Hedgehog/intein (Hint) domain"/>
    <property type="match status" value="1"/>
</dbReference>
<keyword evidence="5" id="KW-1185">Reference proteome</keyword>
<dbReference type="NCBIfam" id="TIGR01443">
    <property type="entry name" value="intein_Cterm"/>
    <property type="match status" value="1"/>
</dbReference>
<dbReference type="GO" id="GO:0070402">
    <property type="term" value="F:NADPH binding"/>
    <property type="evidence" value="ECO:0007669"/>
    <property type="project" value="TreeGrafter"/>
</dbReference>
<reference evidence="4" key="1">
    <citation type="submission" date="2019-08" db="EMBL/GenBank/DDBJ databases">
        <title>Carotenoids and Carotenoid Binding Proteins in the Halophilic Cyanobacterium Euhalothece sp. ZM00.</title>
        <authorList>
            <person name="Cho S.M."/>
            <person name="Song J.Y."/>
            <person name="Park Y.-I."/>
        </authorList>
    </citation>
    <scope>NUCLEOTIDE SEQUENCE [LARGE SCALE GENOMIC DNA]</scope>
    <source>
        <strain evidence="4">Z-M001</strain>
    </source>
</reference>
<evidence type="ECO:0000259" key="3">
    <source>
        <dbReference type="SMART" id="SM00306"/>
    </source>
</evidence>
<dbReference type="RefSeq" id="WP_146294231.1">
    <property type="nucleotide sequence ID" value="NZ_CP042326.1"/>
</dbReference>
<dbReference type="KEGG" id="enn:FRE64_00870"/>
<gene>
    <name evidence="4" type="primary">thyX</name>
    <name evidence="4" type="ORF">FRE64_00870</name>
</gene>
<dbReference type="PANTHER" id="PTHR34934">
    <property type="entry name" value="FLAVIN-DEPENDENT THYMIDYLATE SYNTHASE"/>
    <property type="match status" value="1"/>
</dbReference>
<dbReference type="CDD" id="cd00081">
    <property type="entry name" value="Hint"/>
    <property type="match status" value="1"/>
</dbReference>
<evidence type="ECO:0000259" key="2">
    <source>
        <dbReference type="SMART" id="SM00305"/>
    </source>
</evidence>
<evidence type="ECO:0000256" key="1">
    <source>
        <dbReference type="NCBIfam" id="TIGR02170"/>
    </source>
</evidence>